<accession>A0ABY7DFG1</accession>
<feature type="non-terminal residue" evidence="1">
    <location>
        <position position="136"/>
    </location>
</feature>
<feature type="non-terminal residue" evidence="1">
    <location>
        <position position="1"/>
    </location>
</feature>
<dbReference type="Proteomes" id="UP001164746">
    <property type="component" value="Chromosome 2"/>
</dbReference>
<proteinExistence type="predicted"/>
<gene>
    <name evidence="1" type="ORF">MAR_028051</name>
</gene>
<evidence type="ECO:0000313" key="2">
    <source>
        <dbReference type="Proteomes" id="UP001164746"/>
    </source>
</evidence>
<sequence length="136" mass="15224">CKFDPDEENDLFYQVQWTMIESSEKHLTKQYCSKEDLSPCFLTHIDLMESNVGMGANISCAIRAFNEPGGQPGQLSQFSRPYFVGITVLTSSLTLRRGETKAIEFELSIPVVCDLPPGLPCKLTLDYFTPDYGTCP</sequence>
<keyword evidence="2" id="KW-1185">Reference proteome</keyword>
<evidence type="ECO:0000313" key="1">
    <source>
        <dbReference type="EMBL" id="WAQ95361.1"/>
    </source>
</evidence>
<organism evidence="1 2">
    <name type="scientific">Mya arenaria</name>
    <name type="common">Soft-shell clam</name>
    <dbReference type="NCBI Taxonomy" id="6604"/>
    <lineage>
        <taxon>Eukaryota</taxon>
        <taxon>Metazoa</taxon>
        <taxon>Spiralia</taxon>
        <taxon>Lophotrochozoa</taxon>
        <taxon>Mollusca</taxon>
        <taxon>Bivalvia</taxon>
        <taxon>Autobranchia</taxon>
        <taxon>Heteroconchia</taxon>
        <taxon>Euheterodonta</taxon>
        <taxon>Imparidentia</taxon>
        <taxon>Neoheterodontei</taxon>
        <taxon>Myida</taxon>
        <taxon>Myoidea</taxon>
        <taxon>Myidae</taxon>
        <taxon>Mya</taxon>
    </lineage>
</organism>
<dbReference type="EMBL" id="CP111013">
    <property type="protein sequence ID" value="WAQ95361.1"/>
    <property type="molecule type" value="Genomic_DNA"/>
</dbReference>
<name>A0ABY7DFG1_MYAAR</name>
<reference evidence="1" key="1">
    <citation type="submission" date="2022-11" db="EMBL/GenBank/DDBJ databases">
        <title>Centuries of genome instability and evolution in soft-shell clam transmissible cancer (bioRxiv).</title>
        <authorList>
            <person name="Hart S.F.M."/>
            <person name="Yonemitsu M.A."/>
            <person name="Giersch R.M."/>
            <person name="Beal B.F."/>
            <person name="Arriagada G."/>
            <person name="Davis B.W."/>
            <person name="Ostrander E.A."/>
            <person name="Goff S.P."/>
            <person name="Metzger M.J."/>
        </authorList>
    </citation>
    <scope>NUCLEOTIDE SEQUENCE</scope>
    <source>
        <strain evidence="1">MELC-2E11</strain>
        <tissue evidence="1">Siphon/mantle</tissue>
    </source>
</reference>
<protein>
    <submittedName>
        <fullName evidence="1">Uncharacterized protein</fullName>
    </submittedName>
</protein>